<sequence>MLKLTIFSALCLILQSICGISALSGGTIARAADRHIDSTHWSFASSHATGRNTNKCNIFVADVLESVGADVPRRWFGFSGPIGAGEWGNPSSSYLSGNSCWNNVNSPRIGDVIGDGVHVGIVTGYRKTTSARYDMVVKNDWGYRSNQSSTRFTFWRYVC</sequence>
<comment type="caution">
    <text evidence="2">The sequence shown here is derived from an EMBL/GenBank/DDBJ whole genome shotgun (WGS) entry which is preliminary data.</text>
</comment>
<organism evidence="2 3">
    <name type="scientific">Patella caerulea</name>
    <name type="common">Rayed Mediterranean limpet</name>
    <dbReference type="NCBI Taxonomy" id="87958"/>
    <lineage>
        <taxon>Eukaryota</taxon>
        <taxon>Metazoa</taxon>
        <taxon>Spiralia</taxon>
        <taxon>Lophotrochozoa</taxon>
        <taxon>Mollusca</taxon>
        <taxon>Gastropoda</taxon>
        <taxon>Patellogastropoda</taxon>
        <taxon>Patelloidea</taxon>
        <taxon>Patellidae</taxon>
        <taxon>Patella</taxon>
    </lineage>
</organism>
<proteinExistence type="predicted"/>
<gene>
    <name evidence="2" type="ORF">SNE40_022006</name>
</gene>
<dbReference type="Proteomes" id="UP001347796">
    <property type="component" value="Unassembled WGS sequence"/>
</dbReference>
<feature type="chain" id="PRO_5042838217" description="Peptidase C51 domain-containing protein" evidence="1">
    <location>
        <begin position="23"/>
        <end position="159"/>
    </location>
</feature>
<reference evidence="2 3" key="1">
    <citation type="submission" date="2024-01" db="EMBL/GenBank/DDBJ databases">
        <title>The genome of the rayed Mediterranean limpet Patella caerulea (Linnaeus, 1758).</title>
        <authorList>
            <person name="Anh-Thu Weber A."/>
            <person name="Halstead-Nussloch G."/>
        </authorList>
    </citation>
    <scope>NUCLEOTIDE SEQUENCE [LARGE SCALE GENOMIC DNA]</scope>
    <source>
        <strain evidence="2">AATW-2023a</strain>
        <tissue evidence="2">Whole specimen</tissue>
    </source>
</reference>
<evidence type="ECO:0008006" key="4">
    <source>
        <dbReference type="Google" id="ProtNLM"/>
    </source>
</evidence>
<dbReference type="AlphaFoldDB" id="A0AAN8G5A0"/>
<keyword evidence="1" id="KW-0732">Signal</keyword>
<name>A0AAN8G5A0_PATCE</name>
<dbReference type="EMBL" id="JAZGQO010000018">
    <property type="protein sequence ID" value="KAK6168113.1"/>
    <property type="molecule type" value="Genomic_DNA"/>
</dbReference>
<protein>
    <recommendedName>
        <fullName evidence="4">Peptidase C51 domain-containing protein</fullName>
    </recommendedName>
</protein>
<feature type="signal peptide" evidence="1">
    <location>
        <begin position="1"/>
        <end position="22"/>
    </location>
</feature>
<accession>A0AAN8G5A0</accession>
<evidence type="ECO:0000256" key="1">
    <source>
        <dbReference type="SAM" id="SignalP"/>
    </source>
</evidence>
<evidence type="ECO:0000313" key="2">
    <source>
        <dbReference type="EMBL" id="KAK6168113.1"/>
    </source>
</evidence>
<keyword evidence="3" id="KW-1185">Reference proteome</keyword>
<evidence type="ECO:0000313" key="3">
    <source>
        <dbReference type="Proteomes" id="UP001347796"/>
    </source>
</evidence>